<dbReference type="PANTHER" id="PTHR31900">
    <property type="entry name" value="F-BOX/RNI SUPERFAMILY PROTEIN-RELATED"/>
    <property type="match status" value="1"/>
</dbReference>
<evidence type="ECO:0000313" key="3">
    <source>
        <dbReference type="RefSeq" id="XP_009797771.1"/>
    </source>
</evidence>
<protein>
    <submittedName>
        <fullName evidence="3">Uncharacterized protein LOC104244149 isoform X1</fullName>
    </submittedName>
</protein>
<dbReference type="PANTHER" id="PTHR31900:SF30">
    <property type="entry name" value="SUPERFAMILY PROTEIN, PUTATIVE-RELATED"/>
    <property type="match status" value="1"/>
</dbReference>
<dbReference type="Pfam" id="PF08387">
    <property type="entry name" value="FBD"/>
    <property type="match status" value="1"/>
</dbReference>
<dbReference type="SMART" id="SM00579">
    <property type="entry name" value="FBD"/>
    <property type="match status" value="1"/>
</dbReference>
<name>A0A1U7Y752_NICSY</name>
<evidence type="ECO:0000259" key="1">
    <source>
        <dbReference type="SMART" id="SM00579"/>
    </source>
</evidence>
<keyword evidence="2" id="KW-1185">Reference proteome</keyword>
<dbReference type="AlphaFoldDB" id="A0A1U7Y752"/>
<dbReference type="Proteomes" id="UP000189701">
    <property type="component" value="Unplaced"/>
</dbReference>
<evidence type="ECO:0000313" key="2">
    <source>
        <dbReference type="Proteomes" id="UP000189701"/>
    </source>
</evidence>
<accession>A0A1U7Y752</accession>
<dbReference type="OrthoDB" id="1859887at2759"/>
<organism evidence="2 3">
    <name type="scientific">Nicotiana sylvestris</name>
    <name type="common">Wood tobacco</name>
    <name type="synonym">South American tobacco</name>
    <dbReference type="NCBI Taxonomy" id="4096"/>
    <lineage>
        <taxon>Eukaryota</taxon>
        <taxon>Viridiplantae</taxon>
        <taxon>Streptophyta</taxon>
        <taxon>Embryophyta</taxon>
        <taxon>Tracheophyta</taxon>
        <taxon>Spermatophyta</taxon>
        <taxon>Magnoliopsida</taxon>
        <taxon>eudicotyledons</taxon>
        <taxon>Gunneridae</taxon>
        <taxon>Pentapetalae</taxon>
        <taxon>asterids</taxon>
        <taxon>lamiids</taxon>
        <taxon>Solanales</taxon>
        <taxon>Solanaceae</taxon>
        <taxon>Nicotianoideae</taxon>
        <taxon>Nicotianeae</taxon>
        <taxon>Nicotiana</taxon>
    </lineage>
</organism>
<reference evidence="3" key="2">
    <citation type="submission" date="2025-08" db="UniProtKB">
        <authorList>
            <consortium name="RefSeq"/>
        </authorList>
    </citation>
    <scope>IDENTIFICATION</scope>
    <source>
        <tissue evidence="3">Leaf</tissue>
    </source>
</reference>
<gene>
    <name evidence="3" type="primary">LOC104244149</name>
</gene>
<dbReference type="InterPro" id="IPR006566">
    <property type="entry name" value="FBD"/>
</dbReference>
<dbReference type="InterPro" id="IPR050232">
    <property type="entry name" value="FBL13/AtMIF1-like"/>
</dbReference>
<proteinExistence type="predicted"/>
<feature type="domain" description="FBD" evidence="1">
    <location>
        <begin position="40"/>
        <end position="110"/>
    </location>
</feature>
<sequence length="191" mass="22406">MQVMMLLLKYSPNLEVLKLWSEDEFWSVNWKLHDPDESIVCLESHLKSIQLNGFKGQQNEIELLRFFLKNAQVLEKLTIVWDEYASKSEKASVEVLKFPRTSSHVFLTFRGAKPKPSSPNWRNKGLQLSFNFLNRSCWMQRLLIVLVAGHWRSRGSCRRSQPCFLLPYLSLFSVFFDSRLCYVLLLLGRVC</sequence>
<dbReference type="RefSeq" id="XP_009797771.1">
    <property type="nucleotide sequence ID" value="XM_009799469.1"/>
</dbReference>
<reference evidence="2" key="1">
    <citation type="journal article" date="2013" name="Genome Biol.">
        <title>Reference genomes and transcriptomes of Nicotiana sylvestris and Nicotiana tomentosiformis.</title>
        <authorList>
            <person name="Sierro N."/>
            <person name="Battey J.N."/>
            <person name="Ouadi S."/>
            <person name="Bovet L."/>
            <person name="Goepfert S."/>
            <person name="Bakaher N."/>
            <person name="Peitsch M.C."/>
            <person name="Ivanov N.V."/>
        </authorList>
    </citation>
    <scope>NUCLEOTIDE SEQUENCE [LARGE SCALE GENOMIC DNA]</scope>
</reference>